<dbReference type="InterPro" id="IPR036852">
    <property type="entry name" value="Peptidase_S8/S53_dom_sf"/>
</dbReference>
<dbReference type="InterPro" id="IPR013425">
    <property type="entry name" value="Autotrns_rpt"/>
</dbReference>
<comment type="caution">
    <text evidence="10">The sequence shown here is derived from an EMBL/GenBank/DDBJ whole genome shotgun (WGS) entry which is preliminary data.</text>
</comment>
<dbReference type="PROSITE" id="PS51208">
    <property type="entry name" value="AUTOTRANSPORTER"/>
    <property type="match status" value="1"/>
</dbReference>
<dbReference type="InterPro" id="IPR022398">
    <property type="entry name" value="Peptidase_S8_His-AS"/>
</dbReference>
<dbReference type="Pfam" id="PF00082">
    <property type="entry name" value="Peptidase_S8"/>
    <property type="match status" value="1"/>
</dbReference>
<dbReference type="SUPFAM" id="SSF103515">
    <property type="entry name" value="Autotransporter"/>
    <property type="match status" value="1"/>
</dbReference>
<dbReference type="AlphaFoldDB" id="A0A4R3NPT7"/>
<evidence type="ECO:0000256" key="2">
    <source>
        <dbReference type="ARBA" id="ARBA00022729"/>
    </source>
</evidence>
<feature type="domain" description="Autotransporter" evidence="9">
    <location>
        <begin position="894"/>
        <end position="1168"/>
    </location>
</feature>
<evidence type="ECO:0000256" key="1">
    <source>
        <dbReference type="ARBA" id="ARBA00022670"/>
    </source>
</evidence>
<organism evidence="10 11">
    <name type="scientific">Martelella mediterranea</name>
    <dbReference type="NCBI Taxonomy" id="293089"/>
    <lineage>
        <taxon>Bacteria</taxon>
        <taxon>Pseudomonadati</taxon>
        <taxon>Pseudomonadota</taxon>
        <taxon>Alphaproteobacteria</taxon>
        <taxon>Hyphomicrobiales</taxon>
        <taxon>Aurantimonadaceae</taxon>
        <taxon>Martelella</taxon>
    </lineage>
</organism>
<name>A0A4R3NPT7_9HYPH</name>
<dbReference type="PRINTS" id="PR00723">
    <property type="entry name" value="SUBTILISIN"/>
</dbReference>
<dbReference type="GO" id="GO:0016485">
    <property type="term" value="P:protein processing"/>
    <property type="evidence" value="ECO:0007669"/>
    <property type="project" value="TreeGrafter"/>
</dbReference>
<dbReference type="NCBIfam" id="TIGR02601">
    <property type="entry name" value="autotrns_rpt"/>
    <property type="match status" value="1"/>
</dbReference>
<dbReference type="InterPro" id="IPR015500">
    <property type="entry name" value="Peptidase_S8_subtilisin-rel"/>
</dbReference>
<dbReference type="InterPro" id="IPR034061">
    <property type="entry name" value="Peptidases_S8_Autotransporter"/>
</dbReference>
<evidence type="ECO:0000256" key="4">
    <source>
        <dbReference type="ARBA" id="ARBA00022825"/>
    </source>
</evidence>
<dbReference type="InterPro" id="IPR023828">
    <property type="entry name" value="Peptidase_S8_Ser-AS"/>
</dbReference>
<dbReference type="Pfam" id="PF03797">
    <property type="entry name" value="Autotransporter"/>
    <property type="match status" value="1"/>
</dbReference>
<evidence type="ECO:0000313" key="10">
    <source>
        <dbReference type="EMBL" id="TCT34722.1"/>
    </source>
</evidence>
<evidence type="ECO:0000259" key="9">
    <source>
        <dbReference type="PROSITE" id="PS51208"/>
    </source>
</evidence>
<dbReference type="OrthoDB" id="7911291at2"/>
<dbReference type="CDD" id="cd04848">
    <property type="entry name" value="Peptidases_S8_Autotransporter_serine_protease_like"/>
    <property type="match status" value="1"/>
</dbReference>
<dbReference type="PROSITE" id="PS51892">
    <property type="entry name" value="SUBTILASE"/>
    <property type="match status" value="1"/>
</dbReference>
<feature type="region of interest" description="Disordered" evidence="7">
    <location>
        <begin position="124"/>
        <end position="154"/>
    </location>
</feature>
<reference evidence="10 11" key="1">
    <citation type="submission" date="2019-03" db="EMBL/GenBank/DDBJ databases">
        <title>Freshwater and sediment microbial communities from various areas in North America, analyzing microbe dynamics in response to fracking.</title>
        <authorList>
            <person name="Lamendella R."/>
        </authorList>
    </citation>
    <scope>NUCLEOTIDE SEQUENCE [LARGE SCALE GENOMIC DNA]</scope>
    <source>
        <strain evidence="10 11">175.2</strain>
    </source>
</reference>
<dbReference type="Gene3D" id="2.40.128.130">
    <property type="entry name" value="Autotransporter beta-domain"/>
    <property type="match status" value="1"/>
</dbReference>
<dbReference type="PANTHER" id="PTHR42884:SF14">
    <property type="entry name" value="NEUROENDOCRINE CONVERTASE 1"/>
    <property type="match status" value="1"/>
</dbReference>
<dbReference type="InterPro" id="IPR000209">
    <property type="entry name" value="Peptidase_S8/S53_dom"/>
</dbReference>
<dbReference type="EMBL" id="SMAR01000031">
    <property type="protein sequence ID" value="TCT34722.1"/>
    <property type="molecule type" value="Genomic_DNA"/>
</dbReference>
<keyword evidence="2 8" id="KW-0732">Signal</keyword>
<keyword evidence="3 6" id="KW-0378">Hydrolase</keyword>
<proteinExistence type="inferred from homology"/>
<dbReference type="PROSITE" id="PS00138">
    <property type="entry name" value="SUBTILASE_SER"/>
    <property type="match status" value="1"/>
</dbReference>
<dbReference type="InterPro" id="IPR036709">
    <property type="entry name" value="Autotransporte_beta_dom_sf"/>
</dbReference>
<dbReference type="Gene3D" id="3.40.50.200">
    <property type="entry name" value="Peptidase S8/S53 domain"/>
    <property type="match status" value="1"/>
</dbReference>
<feature type="signal peptide" evidence="8">
    <location>
        <begin position="1"/>
        <end position="34"/>
    </location>
</feature>
<dbReference type="PROSITE" id="PS00137">
    <property type="entry name" value="SUBTILASE_HIS"/>
    <property type="match status" value="1"/>
</dbReference>
<dbReference type="SUPFAM" id="SSF52743">
    <property type="entry name" value="Subtilisin-like"/>
    <property type="match status" value="1"/>
</dbReference>
<accession>A0A4R3NPT7</accession>
<dbReference type="PANTHER" id="PTHR42884">
    <property type="entry name" value="PROPROTEIN CONVERTASE SUBTILISIN/KEXIN-RELATED"/>
    <property type="match status" value="1"/>
</dbReference>
<keyword evidence="4 6" id="KW-0720">Serine protease</keyword>
<dbReference type="InterPro" id="IPR005546">
    <property type="entry name" value="Autotransporte_beta"/>
</dbReference>
<gene>
    <name evidence="10" type="ORF">EDC90_10316</name>
</gene>
<evidence type="ECO:0000256" key="8">
    <source>
        <dbReference type="SAM" id="SignalP"/>
    </source>
</evidence>
<evidence type="ECO:0000256" key="5">
    <source>
        <dbReference type="PIRSR" id="PIRSR615500-1"/>
    </source>
</evidence>
<evidence type="ECO:0000256" key="7">
    <source>
        <dbReference type="SAM" id="MobiDB-lite"/>
    </source>
</evidence>
<dbReference type="GO" id="GO:0005886">
    <property type="term" value="C:plasma membrane"/>
    <property type="evidence" value="ECO:0007669"/>
    <property type="project" value="TreeGrafter"/>
</dbReference>
<keyword evidence="1 6" id="KW-0645">Protease</keyword>
<feature type="active site" description="Charge relay system" evidence="5 6">
    <location>
        <position position="188"/>
    </location>
</feature>
<evidence type="ECO:0000256" key="3">
    <source>
        <dbReference type="ARBA" id="ARBA00022801"/>
    </source>
</evidence>
<keyword evidence="11" id="KW-1185">Reference proteome</keyword>
<dbReference type="GO" id="GO:0004252">
    <property type="term" value="F:serine-type endopeptidase activity"/>
    <property type="evidence" value="ECO:0007669"/>
    <property type="project" value="UniProtKB-UniRule"/>
</dbReference>
<dbReference type="SMART" id="SM00869">
    <property type="entry name" value="Autotransporter"/>
    <property type="match status" value="1"/>
</dbReference>
<feature type="chain" id="PRO_5020605199" evidence="8">
    <location>
        <begin position="35"/>
        <end position="1168"/>
    </location>
</feature>
<feature type="active site" description="Charge relay system" evidence="5 6">
    <location>
        <position position="516"/>
    </location>
</feature>
<feature type="compositionally biased region" description="Low complexity" evidence="7">
    <location>
        <begin position="129"/>
        <end position="140"/>
    </location>
</feature>
<protein>
    <submittedName>
        <fullName evidence="10">Autotransporter-associated beta strand protein</fullName>
    </submittedName>
</protein>
<sequence>MRFLTVSACAPKRTTRRRAAILLLTSALIGTSQASALGATTTPPDRENAAGVFSAKAITDALDKAETYGRQSFLASIVENTRLTPERADMISERAIALRPDLAQSITRAVQSGRHLASRYPGKSLAAGTSSITKSSSSGPFPYPGGNPGIPKSQLSEYQRNYSLDAMHADAALEKGFTGKGVVVGVIDTGIAISPNGTVHPEFAGRIDPRSKSYLHWFDTSVEGDHLTPEQFKAAFQQGPDDSYDIDGHGTHVSGIIGAGRNGFGMEGVAPQATILSVGAIPGGDGEVFVDGEDFDIDELQYCGPSILNGSCEPVTGSRVPDTVGFEYLSQFSDVKVINGSFGATAEPNQTTWDMPVDEQPQFMADAKAMRKSLDAGQVIVMSAGNEYDIAPVLAENPFSSGLFPFIQPENQGATNSQGELIYDDHGTGLDLSFTSAEALAAAEAQDGKARGRIVVVVALDAYNQIASYSNRCGVARQWCISAPGGDQPSGADSGIYSTVPEDLVASGYDSYSGTSMAAPNVSGAIAVLTEAYPALTPAEILNVLFLTAEDLGASGVDDVYGWGLVRLDRALSAGPVNMTGNGVYTVGADNADTTWVASFESDGSLEKKGTGTLTVSGAATFRQGIVIDGGLLDADGYLTTPSVMIGQNATLGGSGFIEGDVDVSGRLAPGNSPGTLIVSGDVTLNASATTAIEIDGTGTENGAGNYDRILLSGNGNLFTAGGILNPQLRGITGSAINSFVPQPGALFTFASAPNGSVTGSFDVLVQPASGLPAGTRFDVLYHDTALSLATTPERYGTLETLGIQTGINEKALGRAIDATRPAAGQRPDAAYNDGYNALYAASLGDLESGMSSMTGQIHVEMGTTAVRAVGRFADTIGERQMELAAGWMSANETAYGTGTAWVAGNTVSTDIGASGGLSGYDSTADSGVFGLDWQFSEGVAGIAASYEYADVGAGTNGSGNIDTYQGAVYGTLDAGLMAFSARAGFSYGDLSTSRETSLGSYHATASARGHGTGGFIEASAFRKLDTNVMTLTPSATFGYKGFHRHSMRETGSALGLSLPSETFEETQTTLAMAFSRDIVFDNGLRLEPLLSLGWRHDYGDVSRSSESGIFGGNFEVNGADIGADAFVGRIAMAARANNRFSFEAAYEGEFRENLQSHVFSARASLSF</sequence>
<evidence type="ECO:0000256" key="6">
    <source>
        <dbReference type="PROSITE-ProRule" id="PRU01240"/>
    </source>
</evidence>
<comment type="similarity">
    <text evidence="6">Belongs to the peptidase S8 family.</text>
</comment>
<dbReference type="Proteomes" id="UP000295097">
    <property type="component" value="Unassembled WGS sequence"/>
</dbReference>
<evidence type="ECO:0000313" key="11">
    <source>
        <dbReference type="Proteomes" id="UP000295097"/>
    </source>
</evidence>
<feature type="active site" description="Charge relay system" evidence="5 6">
    <location>
        <position position="249"/>
    </location>
</feature>